<dbReference type="EMBL" id="JBHTKR010000005">
    <property type="protein sequence ID" value="MFD1195461.1"/>
    <property type="molecule type" value="Genomic_DNA"/>
</dbReference>
<name>A0ABW3THG3_9RHOB</name>
<organism evidence="1 2">
    <name type="scientific">Seohaeicola saemankumensis</name>
    <dbReference type="NCBI Taxonomy" id="481181"/>
    <lineage>
        <taxon>Bacteria</taxon>
        <taxon>Pseudomonadati</taxon>
        <taxon>Pseudomonadota</taxon>
        <taxon>Alphaproteobacteria</taxon>
        <taxon>Rhodobacterales</taxon>
        <taxon>Roseobacteraceae</taxon>
        <taxon>Seohaeicola</taxon>
    </lineage>
</organism>
<evidence type="ECO:0000313" key="2">
    <source>
        <dbReference type="Proteomes" id="UP001597151"/>
    </source>
</evidence>
<proteinExistence type="predicted"/>
<dbReference type="Proteomes" id="UP001597151">
    <property type="component" value="Unassembled WGS sequence"/>
</dbReference>
<dbReference type="Pfam" id="PF11149">
    <property type="entry name" value="DUF2924"/>
    <property type="match status" value="1"/>
</dbReference>
<evidence type="ECO:0000313" key="1">
    <source>
        <dbReference type="EMBL" id="MFD1195461.1"/>
    </source>
</evidence>
<keyword evidence="2" id="KW-1185">Reference proteome</keyword>
<comment type="caution">
    <text evidence="1">The sequence shown here is derived from an EMBL/GenBank/DDBJ whole genome shotgun (WGS) entry which is preliminary data.</text>
</comment>
<protein>
    <submittedName>
        <fullName evidence="1">DUF2924 domain-containing protein</fullName>
    </submittedName>
</protein>
<dbReference type="InterPro" id="IPR021322">
    <property type="entry name" value="DUF2924"/>
</dbReference>
<dbReference type="RefSeq" id="WP_380792190.1">
    <property type="nucleotide sequence ID" value="NZ_JBHTKR010000005.1"/>
</dbReference>
<accession>A0ABW3THG3</accession>
<gene>
    <name evidence="1" type="ORF">ACFQ3C_12365</name>
</gene>
<reference evidence="2" key="1">
    <citation type="journal article" date="2019" name="Int. J. Syst. Evol. Microbiol.">
        <title>The Global Catalogue of Microorganisms (GCM) 10K type strain sequencing project: providing services to taxonomists for standard genome sequencing and annotation.</title>
        <authorList>
            <consortium name="The Broad Institute Genomics Platform"/>
            <consortium name="The Broad Institute Genome Sequencing Center for Infectious Disease"/>
            <person name="Wu L."/>
            <person name="Ma J."/>
        </authorList>
    </citation>
    <scope>NUCLEOTIDE SEQUENCE [LARGE SCALE GENOMIC DNA]</scope>
    <source>
        <strain evidence="2">CCUG 55328</strain>
    </source>
</reference>
<sequence>MTESPLPSHRPWISLETTDRPALTALWTDLFGAAPPPNMSQVFLRRFLAFEMQARATSPLPPALKARLLRITAGKDRSPTQTLQPGGRYLRVWNGVTHVVDVTEQGYLWKGQHHRSLSAIARAITGAQWSGPRFFGPVQGGTASKQGRAAK</sequence>